<name>A0ABW2PTR0_9BACL</name>
<evidence type="ECO:0000313" key="3">
    <source>
        <dbReference type="Proteomes" id="UP001596505"/>
    </source>
</evidence>
<evidence type="ECO:0000313" key="2">
    <source>
        <dbReference type="EMBL" id="MFC7392504.1"/>
    </source>
</evidence>
<dbReference type="EMBL" id="JBHTCO010000004">
    <property type="protein sequence ID" value="MFC7392504.1"/>
    <property type="molecule type" value="Genomic_DNA"/>
</dbReference>
<dbReference type="PROSITE" id="PS51746">
    <property type="entry name" value="PPM_2"/>
    <property type="match status" value="1"/>
</dbReference>
<dbReference type="InterPro" id="IPR001932">
    <property type="entry name" value="PPM-type_phosphatase-like_dom"/>
</dbReference>
<organism evidence="2 3">
    <name type="scientific">Scopulibacillus cellulosilyticus</name>
    <dbReference type="NCBI Taxonomy" id="2665665"/>
    <lineage>
        <taxon>Bacteria</taxon>
        <taxon>Bacillati</taxon>
        <taxon>Bacillota</taxon>
        <taxon>Bacilli</taxon>
        <taxon>Bacillales</taxon>
        <taxon>Sporolactobacillaceae</taxon>
        <taxon>Scopulibacillus</taxon>
    </lineage>
</organism>
<dbReference type="SMART" id="SM00332">
    <property type="entry name" value="PP2Cc"/>
    <property type="match status" value="1"/>
</dbReference>
<proteinExistence type="predicted"/>
<reference evidence="3" key="1">
    <citation type="journal article" date="2019" name="Int. J. Syst. Evol. Microbiol.">
        <title>The Global Catalogue of Microorganisms (GCM) 10K type strain sequencing project: providing services to taxonomists for standard genome sequencing and annotation.</title>
        <authorList>
            <consortium name="The Broad Institute Genomics Platform"/>
            <consortium name="The Broad Institute Genome Sequencing Center for Infectious Disease"/>
            <person name="Wu L."/>
            <person name="Ma J."/>
        </authorList>
    </citation>
    <scope>NUCLEOTIDE SEQUENCE [LARGE SCALE GENOMIC DNA]</scope>
    <source>
        <strain evidence="3">CGMCC 1.16305</strain>
    </source>
</reference>
<dbReference type="Gene3D" id="3.60.40.10">
    <property type="entry name" value="PPM-type phosphatase domain"/>
    <property type="match status" value="1"/>
</dbReference>
<protein>
    <submittedName>
        <fullName evidence="2">Stp1/IreP family PP2C-type Ser/Thr phosphatase</fullName>
    </submittedName>
</protein>
<dbReference type="SMART" id="SM00331">
    <property type="entry name" value="PP2C_SIG"/>
    <property type="match status" value="1"/>
</dbReference>
<dbReference type="Pfam" id="PF13672">
    <property type="entry name" value="PP2C_2"/>
    <property type="match status" value="1"/>
</dbReference>
<dbReference type="RefSeq" id="WP_380964676.1">
    <property type="nucleotide sequence ID" value="NZ_JBHTCO010000004.1"/>
</dbReference>
<feature type="domain" description="PPM-type phosphatase" evidence="1">
    <location>
        <begin position="2"/>
        <end position="243"/>
    </location>
</feature>
<sequence>MKAVLKTDCGKVRTHNEDSGGIFEQGDRLLAVIADGMGGHRAGDVASQLTLKYLQEKWEQSDDLKLDVAEAVEWLNEAIVSTNQELYRYANEHEECRGMGTTIVAALCFNEHLIVSHVGDSRCYFSDSKGDLKQITEDHSLVNELVKSGHLSKADAEYHPKKHVIVRALGTDPEINIDTVIMTWTDNCKLLLCSDGLSDKLSDKDLQNVLNENASLEEKAEALIQFANNAGGEDNITLAIVEHTDGEDL</sequence>
<dbReference type="InterPro" id="IPR015655">
    <property type="entry name" value="PP2C"/>
</dbReference>
<keyword evidence="3" id="KW-1185">Reference proteome</keyword>
<dbReference type="NCBIfam" id="NF033484">
    <property type="entry name" value="Stp1_PP2C_phos"/>
    <property type="match status" value="1"/>
</dbReference>
<gene>
    <name evidence="2" type="ORF">ACFQRG_05855</name>
</gene>
<dbReference type="Proteomes" id="UP001596505">
    <property type="component" value="Unassembled WGS sequence"/>
</dbReference>
<evidence type="ECO:0000259" key="1">
    <source>
        <dbReference type="PROSITE" id="PS51746"/>
    </source>
</evidence>
<dbReference type="SUPFAM" id="SSF81606">
    <property type="entry name" value="PP2C-like"/>
    <property type="match status" value="1"/>
</dbReference>
<dbReference type="CDD" id="cd00143">
    <property type="entry name" value="PP2Cc"/>
    <property type="match status" value="1"/>
</dbReference>
<dbReference type="PANTHER" id="PTHR47992">
    <property type="entry name" value="PROTEIN PHOSPHATASE"/>
    <property type="match status" value="1"/>
</dbReference>
<accession>A0ABW2PTR0</accession>
<comment type="caution">
    <text evidence="2">The sequence shown here is derived from an EMBL/GenBank/DDBJ whole genome shotgun (WGS) entry which is preliminary data.</text>
</comment>
<dbReference type="InterPro" id="IPR036457">
    <property type="entry name" value="PPM-type-like_dom_sf"/>
</dbReference>